<evidence type="ECO:0000313" key="2">
    <source>
        <dbReference type="Proteomes" id="UP001152523"/>
    </source>
</evidence>
<accession>A0AAV0C3A8</accession>
<dbReference type="EMBL" id="CAMAPF010000010">
    <property type="protein sequence ID" value="CAH9062369.1"/>
    <property type="molecule type" value="Genomic_DNA"/>
</dbReference>
<evidence type="ECO:0000313" key="1">
    <source>
        <dbReference type="EMBL" id="CAH9062369.1"/>
    </source>
</evidence>
<protein>
    <submittedName>
        <fullName evidence="1">Uncharacterized protein</fullName>
    </submittedName>
</protein>
<keyword evidence="2" id="KW-1185">Reference proteome</keyword>
<reference evidence="1" key="1">
    <citation type="submission" date="2022-07" db="EMBL/GenBank/DDBJ databases">
        <authorList>
            <person name="Macas J."/>
            <person name="Novak P."/>
            <person name="Neumann P."/>
        </authorList>
    </citation>
    <scope>NUCLEOTIDE SEQUENCE</scope>
</reference>
<gene>
    <name evidence="1" type="ORF">CEPIT_LOCUS1829</name>
</gene>
<dbReference type="Proteomes" id="UP001152523">
    <property type="component" value="Unassembled WGS sequence"/>
</dbReference>
<dbReference type="AlphaFoldDB" id="A0AAV0C3A8"/>
<name>A0AAV0C3A8_9ASTE</name>
<organism evidence="1 2">
    <name type="scientific">Cuscuta epithymum</name>
    <dbReference type="NCBI Taxonomy" id="186058"/>
    <lineage>
        <taxon>Eukaryota</taxon>
        <taxon>Viridiplantae</taxon>
        <taxon>Streptophyta</taxon>
        <taxon>Embryophyta</taxon>
        <taxon>Tracheophyta</taxon>
        <taxon>Spermatophyta</taxon>
        <taxon>Magnoliopsida</taxon>
        <taxon>eudicotyledons</taxon>
        <taxon>Gunneridae</taxon>
        <taxon>Pentapetalae</taxon>
        <taxon>asterids</taxon>
        <taxon>lamiids</taxon>
        <taxon>Solanales</taxon>
        <taxon>Convolvulaceae</taxon>
        <taxon>Cuscuteae</taxon>
        <taxon>Cuscuta</taxon>
        <taxon>Cuscuta subgen. Cuscuta</taxon>
    </lineage>
</organism>
<proteinExistence type="predicted"/>
<comment type="caution">
    <text evidence="1">The sequence shown here is derived from an EMBL/GenBank/DDBJ whole genome shotgun (WGS) entry which is preliminary data.</text>
</comment>
<sequence length="100" mass="11208">MWPGNTDAQYDNIILFSIVLIKYMGTDPVAHILRRLIRGQLTPMWSFIDLDLLRPGRPAHKIRPGSPRAEVWSSIGQALHRPGPSSANGTPTNYNLYLAL</sequence>